<dbReference type="InterPro" id="IPR001638">
    <property type="entry name" value="Solute-binding_3/MltF_N"/>
</dbReference>
<evidence type="ECO:0000256" key="4">
    <source>
        <dbReference type="SAM" id="SignalP"/>
    </source>
</evidence>
<name>A0ABX1Q6Q6_9RHOO</name>
<keyword evidence="7" id="KW-1185">Reference proteome</keyword>
<evidence type="ECO:0000256" key="3">
    <source>
        <dbReference type="ARBA" id="ARBA00022729"/>
    </source>
</evidence>
<dbReference type="InterPro" id="IPR051455">
    <property type="entry name" value="Bact_solute-bind_prot3"/>
</dbReference>
<dbReference type="PANTHER" id="PTHR30085:SF2">
    <property type="entry name" value="GLUTAMATE_ASPARTATE IMPORT SOLUTE-BINDING PROTEIN"/>
    <property type="match status" value="1"/>
</dbReference>
<dbReference type="Gene3D" id="3.40.190.10">
    <property type="entry name" value="Periplasmic binding protein-like II"/>
    <property type="match status" value="2"/>
</dbReference>
<comment type="similarity">
    <text evidence="1">Belongs to the bacterial solute-binding protein 3 family.</text>
</comment>
<reference evidence="6 7" key="1">
    <citation type="submission" date="2019-12" db="EMBL/GenBank/DDBJ databases">
        <title>Comparative genomics gives insights into the taxonomy of the Azoarcus-Aromatoleum group and reveals separate origins of nif in the plant-associated Azoarcus and non-plant-associated Aromatoleum sub-groups.</title>
        <authorList>
            <person name="Lafos M."/>
            <person name="Maluk M."/>
            <person name="Batista M."/>
            <person name="Junghare M."/>
            <person name="Carmona M."/>
            <person name="Faoro H."/>
            <person name="Cruz L.M."/>
            <person name="Battistoni F."/>
            <person name="De Souza E."/>
            <person name="Pedrosa F."/>
            <person name="Chen W.-M."/>
            <person name="Poole P.S."/>
            <person name="Dixon R.A."/>
            <person name="James E.K."/>
        </authorList>
    </citation>
    <scope>NUCLEOTIDE SEQUENCE [LARGE SCALE GENOMIC DNA]</scope>
    <source>
        <strain evidence="6 7">Td21</strain>
    </source>
</reference>
<accession>A0ABX1Q6Q6</accession>
<dbReference type="EMBL" id="WTVN01000054">
    <property type="protein sequence ID" value="NMG46209.1"/>
    <property type="molecule type" value="Genomic_DNA"/>
</dbReference>
<dbReference type="CDD" id="cd13688">
    <property type="entry name" value="PBP2_GltI_DEBP"/>
    <property type="match status" value="1"/>
</dbReference>
<comment type="caution">
    <text evidence="6">The sequence shown here is derived from an EMBL/GenBank/DDBJ whole genome shotgun (WGS) entry which is preliminary data.</text>
</comment>
<feature type="domain" description="Solute-binding protein family 3/N-terminal" evidence="5">
    <location>
        <begin position="40"/>
        <end position="272"/>
    </location>
</feature>
<sequence length="301" mass="32825">MQLRKPLNATLAALIAAGTIALVPAVAQAGTLQKIKETGTITLGHRESSIPFSYYDQNQQVVGYSQEMMLKVVDAIKAELKMPALQVKLMPVTSQNRIPLVQNGTVAIECGSTTNNAERAKQVAFSNTIFVVGTRLMTKKDSGVTDFDQLAGKNVVTTAGTTSERLLRKMNEDKKLGMNIISAKDHGESFLTLETGRAVAFMMDDALLYGELAKAKRPADWAITGTPQSYEAYGCMMARDDAEFKKVVDAAIAKTMTSGEAEAIYSKWFLAAIPPKSINLNFPMSEAMKKLMKTPNDRPFE</sequence>
<evidence type="ECO:0000313" key="6">
    <source>
        <dbReference type="EMBL" id="NMG46209.1"/>
    </source>
</evidence>
<keyword evidence="3 4" id="KW-0732">Signal</keyword>
<dbReference type="SUPFAM" id="SSF53850">
    <property type="entry name" value="Periplasmic binding protein-like II"/>
    <property type="match status" value="1"/>
</dbReference>
<feature type="chain" id="PRO_5046011046" evidence="4">
    <location>
        <begin position="30"/>
        <end position="301"/>
    </location>
</feature>
<dbReference type="SMART" id="SM00062">
    <property type="entry name" value="PBPb"/>
    <property type="match status" value="1"/>
</dbReference>
<dbReference type="Pfam" id="PF00497">
    <property type="entry name" value="SBP_bac_3"/>
    <property type="match status" value="1"/>
</dbReference>
<gene>
    <name evidence="6" type="ORF">GPA22_21035</name>
</gene>
<protein>
    <submittedName>
        <fullName evidence="6">Glutamate/aspartate ABC transporter substrate-binding protein</fullName>
    </submittedName>
</protein>
<dbReference type="PANTHER" id="PTHR30085">
    <property type="entry name" value="AMINO ACID ABC TRANSPORTER PERMEASE"/>
    <property type="match status" value="1"/>
</dbReference>
<dbReference type="NCBIfam" id="NF008063">
    <property type="entry name" value="PRK10797.1"/>
    <property type="match status" value="1"/>
</dbReference>
<feature type="signal peptide" evidence="4">
    <location>
        <begin position="1"/>
        <end position="29"/>
    </location>
</feature>
<organism evidence="6 7">
    <name type="scientific">Aromatoleum toluvorans</name>
    <dbReference type="NCBI Taxonomy" id="92002"/>
    <lineage>
        <taxon>Bacteria</taxon>
        <taxon>Pseudomonadati</taxon>
        <taxon>Pseudomonadota</taxon>
        <taxon>Betaproteobacteria</taxon>
        <taxon>Rhodocyclales</taxon>
        <taxon>Rhodocyclaceae</taxon>
        <taxon>Aromatoleum</taxon>
    </lineage>
</organism>
<proteinExistence type="inferred from homology"/>
<evidence type="ECO:0000313" key="7">
    <source>
        <dbReference type="Proteomes" id="UP000623795"/>
    </source>
</evidence>
<keyword evidence="2" id="KW-0813">Transport</keyword>
<evidence type="ECO:0000256" key="2">
    <source>
        <dbReference type="ARBA" id="ARBA00022448"/>
    </source>
</evidence>
<dbReference type="Proteomes" id="UP000623795">
    <property type="component" value="Unassembled WGS sequence"/>
</dbReference>
<evidence type="ECO:0000259" key="5">
    <source>
        <dbReference type="SMART" id="SM00062"/>
    </source>
</evidence>
<evidence type="ECO:0000256" key="1">
    <source>
        <dbReference type="ARBA" id="ARBA00010333"/>
    </source>
</evidence>